<evidence type="ECO:0000313" key="2">
    <source>
        <dbReference type="Proteomes" id="UP000494206"/>
    </source>
</evidence>
<proteinExistence type="predicted"/>
<dbReference type="Proteomes" id="UP000494206">
    <property type="component" value="Unassembled WGS sequence"/>
</dbReference>
<protein>
    <submittedName>
        <fullName evidence="1">Uncharacterized protein</fullName>
    </submittedName>
</protein>
<sequence length="283" mass="33670">MSGTESDENADNRVLPVMHLCFCLNQDCERNCTIDVICNLIEEHLHRVIVLKPFTDSYDDQQRVADIIQFERQGGTNFYMRNASLDSSAHVKFIWFSVRRAYTYNHYIYYSLKVKFESDKNILQAVRDQGIDLPTTGDIFFDVLTCPSFDYKTILHNLLNFVQHEKKRCKFLKKYAADFLEDNDERMTRLYQTSDNLWDMLDWKDPVTERIFYGHDYLLALNDVWGGKIEVFGDEAIKAMENLYDHYRLIEKFALYALINLDKIDEIPHLYHPRNFFKIFEKD</sequence>
<dbReference type="EMBL" id="CADEPM010000002">
    <property type="protein sequence ID" value="CAB3400726.1"/>
    <property type="molecule type" value="Genomic_DNA"/>
</dbReference>
<evidence type="ECO:0000313" key="1">
    <source>
        <dbReference type="EMBL" id="CAB3400726.1"/>
    </source>
</evidence>
<keyword evidence="2" id="KW-1185">Reference proteome</keyword>
<name>A0A8S1EL95_9PELO</name>
<gene>
    <name evidence="1" type="ORF">CBOVIS_LOCUS3600</name>
</gene>
<reference evidence="1 2" key="1">
    <citation type="submission" date="2020-04" db="EMBL/GenBank/DDBJ databases">
        <authorList>
            <person name="Laetsch R D."/>
            <person name="Stevens L."/>
            <person name="Kumar S."/>
            <person name="Blaxter L. M."/>
        </authorList>
    </citation>
    <scope>NUCLEOTIDE SEQUENCE [LARGE SCALE GENOMIC DNA]</scope>
</reference>
<accession>A0A8S1EL95</accession>
<comment type="caution">
    <text evidence="1">The sequence shown here is derived from an EMBL/GenBank/DDBJ whole genome shotgun (WGS) entry which is preliminary data.</text>
</comment>
<organism evidence="1 2">
    <name type="scientific">Caenorhabditis bovis</name>
    <dbReference type="NCBI Taxonomy" id="2654633"/>
    <lineage>
        <taxon>Eukaryota</taxon>
        <taxon>Metazoa</taxon>
        <taxon>Ecdysozoa</taxon>
        <taxon>Nematoda</taxon>
        <taxon>Chromadorea</taxon>
        <taxon>Rhabditida</taxon>
        <taxon>Rhabditina</taxon>
        <taxon>Rhabditomorpha</taxon>
        <taxon>Rhabditoidea</taxon>
        <taxon>Rhabditidae</taxon>
        <taxon>Peloderinae</taxon>
        <taxon>Caenorhabditis</taxon>
    </lineage>
</organism>
<dbReference type="AlphaFoldDB" id="A0A8S1EL95"/>